<keyword evidence="2 4" id="KW-0808">Transferase</keyword>
<organism evidence="5 6">
    <name type="scientific">Sporolactobacillus shoreicorticis</name>
    <dbReference type="NCBI Taxonomy" id="1923877"/>
    <lineage>
        <taxon>Bacteria</taxon>
        <taxon>Bacillati</taxon>
        <taxon>Bacillota</taxon>
        <taxon>Bacilli</taxon>
        <taxon>Bacillales</taxon>
        <taxon>Sporolactobacillaceae</taxon>
        <taxon>Sporolactobacillus</taxon>
    </lineage>
</organism>
<keyword evidence="6" id="KW-1185">Reference proteome</keyword>
<comment type="similarity">
    <text evidence="1 4">Belongs to the glycerate kinase type-1 family.</text>
</comment>
<evidence type="ECO:0000313" key="5">
    <source>
        <dbReference type="EMBL" id="MFD2692346.1"/>
    </source>
</evidence>
<reference evidence="6" key="1">
    <citation type="journal article" date="2019" name="Int. J. Syst. Evol. Microbiol.">
        <title>The Global Catalogue of Microorganisms (GCM) 10K type strain sequencing project: providing services to taxonomists for standard genome sequencing and annotation.</title>
        <authorList>
            <consortium name="The Broad Institute Genomics Platform"/>
            <consortium name="The Broad Institute Genome Sequencing Center for Infectious Disease"/>
            <person name="Wu L."/>
            <person name="Ma J."/>
        </authorList>
    </citation>
    <scope>NUCLEOTIDE SEQUENCE [LARGE SCALE GENOMIC DNA]</scope>
    <source>
        <strain evidence="6">TISTR 2466</strain>
    </source>
</reference>
<dbReference type="NCBIfam" id="TIGR00045">
    <property type="entry name" value="glycerate kinase"/>
    <property type="match status" value="1"/>
</dbReference>
<keyword evidence="3 4" id="KW-0418">Kinase</keyword>
<gene>
    <name evidence="5" type="ORF">ACFSUE_01635</name>
</gene>
<evidence type="ECO:0000256" key="3">
    <source>
        <dbReference type="ARBA" id="ARBA00022777"/>
    </source>
</evidence>
<dbReference type="RefSeq" id="WP_253059271.1">
    <property type="nucleotide sequence ID" value="NZ_JAMXWM010000004.1"/>
</dbReference>
<evidence type="ECO:0000256" key="4">
    <source>
        <dbReference type="PIRNR" id="PIRNR006078"/>
    </source>
</evidence>
<dbReference type="Gene3D" id="3.90.1510.10">
    <property type="entry name" value="Glycerate kinase, domain 2"/>
    <property type="match status" value="1"/>
</dbReference>
<name>A0ABW5RXZ4_9BACL</name>
<dbReference type="Pfam" id="PF02595">
    <property type="entry name" value="Gly_kinase"/>
    <property type="match status" value="1"/>
</dbReference>
<comment type="caution">
    <text evidence="5">The sequence shown here is derived from an EMBL/GenBank/DDBJ whole genome shotgun (WGS) entry which is preliminary data.</text>
</comment>
<dbReference type="PANTHER" id="PTHR21599:SF0">
    <property type="entry name" value="GLYCERATE KINASE"/>
    <property type="match status" value="1"/>
</dbReference>
<evidence type="ECO:0000256" key="2">
    <source>
        <dbReference type="ARBA" id="ARBA00022679"/>
    </source>
</evidence>
<dbReference type="EMBL" id="JBHUMQ010000003">
    <property type="protein sequence ID" value="MFD2692346.1"/>
    <property type="molecule type" value="Genomic_DNA"/>
</dbReference>
<dbReference type="Gene3D" id="3.40.50.10350">
    <property type="entry name" value="Glycerate kinase, domain 1"/>
    <property type="match status" value="1"/>
</dbReference>
<dbReference type="InterPro" id="IPR018193">
    <property type="entry name" value="Glyc_kinase_flavodox-like_fold"/>
</dbReference>
<sequence>MKQKKIVIAPDSFKESLSALEVAQSIQEGLHKVWPDADYVLVPMADGGEGTVRSLVDALNGELIHKQVTGPLGEPTEAFYGLINDNHTAVIEIAAAAGLEHLKKAERNPLIATTYGVGELIHSAMDHGARHIILGLGGSATNDGGCGMAQALGARLLDAEGQELSAGGSALIHLDTIDLSGLDPRLKEVRFEAATDVTNPLTGSKGASAIFGPQKGADPDEVIRLDQALARFAMIVRRDHKSEIETVPGSGAAGGLGAGAFFFLNSTIHPGIELVIKESGLEEKISDATLVITGEGKIDGQTIFGKTLIGVAKCAKRHYVPVIAFAGSLAEGSESVSEHGIDALFSIVPGIVSLDQALKDTRVNLIRTAANIARVWQIAQNK</sequence>
<proteinExistence type="inferred from homology"/>
<dbReference type="PIRSF" id="PIRSF006078">
    <property type="entry name" value="GlxK"/>
    <property type="match status" value="1"/>
</dbReference>
<dbReference type="Proteomes" id="UP001597399">
    <property type="component" value="Unassembled WGS sequence"/>
</dbReference>
<protein>
    <submittedName>
        <fullName evidence="5">Glycerate kinase</fullName>
    </submittedName>
</protein>
<dbReference type="PANTHER" id="PTHR21599">
    <property type="entry name" value="GLYCERATE KINASE"/>
    <property type="match status" value="1"/>
</dbReference>
<dbReference type="GO" id="GO:0016301">
    <property type="term" value="F:kinase activity"/>
    <property type="evidence" value="ECO:0007669"/>
    <property type="project" value="UniProtKB-KW"/>
</dbReference>
<dbReference type="InterPro" id="IPR004381">
    <property type="entry name" value="Glycerate_kinase"/>
</dbReference>
<accession>A0ABW5RXZ4</accession>
<dbReference type="InterPro" id="IPR018197">
    <property type="entry name" value="Glycerate_kinase_RE-like"/>
</dbReference>
<evidence type="ECO:0000313" key="6">
    <source>
        <dbReference type="Proteomes" id="UP001597399"/>
    </source>
</evidence>
<dbReference type="SUPFAM" id="SSF110738">
    <property type="entry name" value="Glycerate kinase I"/>
    <property type="match status" value="1"/>
</dbReference>
<evidence type="ECO:0000256" key="1">
    <source>
        <dbReference type="ARBA" id="ARBA00006284"/>
    </source>
</evidence>
<dbReference type="InterPro" id="IPR036129">
    <property type="entry name" value="Glycerate_kinase_sf"/>
</dbReference>